<dbReference type="Gene3D" id="2.30.29.30">
    <property type="entry name" value="Pleckstrin-homology domain (PH domain)/Phosphotyrosine-binding domain (PTB)"/>
    <property type="match status" value="1"/>
</dbReference>
<dbReference type="InterPro" id="IPR011993">
    <property type="entry name" value="PH-like_dom_sf"/>
</dbReference>
<evidence type="ECO:0000256" key="5">
    <source>
        <dbReference type="SAM" id="MobiDB-lite"/>
    </source>
</evidence>
<dbReference type="Pfam" id="PF01363">
    <property type="entry name" value="FYVE"/>
    <property type="match status" value="1"/>
</dbReference>
<keyword evidence="1" id="KW-0479">Metal-binding</keyword>
<dbReference type="PROSITE" id="PS50003">
    <property type="entry name" value="PH_DOMAIN"/>
    <property type="match status" value="1"/>
</dbReference>
<dbReference type="Pfam" id="PF00169">
    <property type="entry name" value="PH"/>
    <property type="match status" value="1"/>
</dbReference>
<accession>A0A024TSU0</accession>
<dbReference type="GO" id="GO:0008270">
    <property type="term" value="F:zinc ion binding"/>
    <property type="evidence" value="ECO:0007669"/>
    <property type="project" value="UniProtKB-KW"/>
</dbReference>
<proteinExistence type="predicted"/>
<evidence type="ECO:0000259" key="7">
    <source>
        <dbReference type="PROSITE" id="PS50178"/>
    </source>
</evidence>
<dbReference type="EMBL" id="KI913974">
    <property type="protein sequence ID" value="ETV97069.1"/>
    <property type="molecule type" value="Genomic_DNA"/>
</dbReference>
<feature type="compositionally biased region" description="Polar residues" evidence="5">
    <location>
        <begin position="255"/>
        <end position="275"/>
    </location>
</feature>
<dbReference type="InterPro" id="IPR001849">
    <property type="entry name" value="PH_domain"/>
</dbReference>
<dbReference type="SUPFAM" id="SSF57903">
    <property type="entry name" value="FYVE/PHD zinc finger"/>
    <property type="match status" value="1"/>
</dbReference>
<feature type="region of interest" description="Disordered" evidence="5">
    <location>
        <begin position="245"/>
        <end position="296"/>
    </location>
</feature>
<dbReference type="Gene3D" id="3.30.40.10">
    <property type="entry name" value="Zinc/RING finger domain, C3HC4 (zinc finger)"/>
    <property type="match status" value="1"/>
</dbReference>
<keyword evidence="2 4" id="KW-0863">Zinc-finger</keyword>
<dbReference type="eggNOG" id="KOG1729">
    <property type="taxonomic scope" value="Eukaryota"/>
</dbReference>
<dbReference type="PANTHER" id="PTHR23164">
    <property type="entry name" value="EARLY ENDOSOME ANTIGEN 1"/>
    <property type="match status" value="1"/>
</dbReference>
<dbReference type="SMART" id="SM00064">
    <property type="entry name" value="FYVE"/>
    <property type="match status" value="1"/>
</dbReference>
<dbReference type="SUPFAM" id="SSF50729">
    <property type="entry name" value="PH domain-like"/>
    <property type="match status" value="1"/>
</dbReference>
<sequence>MGTLRHKYNIWLIETVLKQLPTVAMAEEGIAEGCVGLDPELADELSRAEAVVSILLSRLHCDPVSVDSAVWPLHNWESLLWALSHQARHGSCDDCRGQPDYENFSAASKMHSARPWYASCCAGRLGRDSYMKKWELLGAMAPGDAAAKYLDIVSDVLPGWDATPGPDVALLAEWTADASSYCCSNCGEGFTLLNRRHHCRRCSKLVCAPCSSTRLALRLFPGQPLKIQRVCNGCVSTMNPQVRSTLEKGLPLPPSSYTSESGQATTESRTATVLSVESAEGDPSPQDDAVSRTTHAGMKAVPKQSLIKRGYVERMIGSRFQKRWEKFFLVLLVRKGSVGIYTHEDDMAPMEVYKLAGYSIRVKSEKRRPHQFKVEHPILTPMRLCVTSLREMNEWITAFSQAIDASNASELLRG</sequence>
<dbReference type="AlphaFoldDB" id="A0A024TSU0"/>
<evidence type="ECO:0000256" key="2">
    <source>
        <dbReference type="ARBA" id="ARBA00022771"/>
    </source>
</evidence>
<protein>
    <recommendedName>
        <fullName evidence="9">FYVE-type domain-containing protein</fullName>
    </recommendedName>
</protein>
<dbReference type="VEuPathDB" id="FungiDB:H310_09891"/>
<dbReference type="PROSITE" id="PS50178">
    <property type="entry name" value="ZF_FYVE"/>
    <property type="match status" value="1"/>
</dbReference>
<dbReference type="InterPro" id="IPR014352">
    <property type="entry name" value="FERM/acyl-CoA-bd_prot_sf"/>
</dbReference>
<evidence type="ECO:0000256" key="4">
    <source>
        <dbReference type="PROSITE-ProRule" id="PRU00091"/>
    </source>
</evidence>
<keyword evidence="3" id="KW-0862">Zinc</keyword>
<evidence type="ECO:0000259" key="6">
    <source>
        <dbReference type="PROSITE" id="PS50003"/>
    </source>
</evidence>
<reference evidence="8" key="1">
    <citation type="submission" date="2013-12" db="EMBL/GenBank/DDBJ databases">
        <title>The Genome Sequence of Aphanomyces invadans NJM9701.</title>
        <authorList>
            <consortium name="The Broad Institute Genomics Platform"/>
            <person name="Russ C."/>
            <person name="Tyler B."/>
            <person name="van West P."/>
            <person name="Dieguez-Uribeondo J."/>
            <person name="Young S.K."/>
            <person name="Zeng Q."/>
            <person name="Gargeya S."/>
            <person name="Fitzgerald M."/>
            <person name="Abouelleil A."/>
            <person name="Alvarado L."/>
            <person name="Chapman S.B."/>
            <person name="Gainer-Dewar J."/>
            <person name="Goldberg J."/>
            <person name="Griggs A."/>
            <person name="Gujja S."/>
            <person name="Hansen M."/>
            <person name="Howarth C."/>
            <person name="Imamovic A."/>
            <person name="Ireland A."/>
            <person name="Larimer J."/>
            <person name="McCowan C."/>
            <person name="Murphy C."/>
            <person name="Pearson M."/>
            <person name="Poon T.W."/>
            <person name="Priest M."/>
            <person name="Roberts A."/>
            <person name="Saif S."/>
            <person name="Shea T."/>
            <person name="Sykes S."/>
            <person name="Wortman J."/>
            <person name="Nusbaum C."/>
            <person name="Birren B."/>
        </authorList>
    </citation>
    <scope>NUCLEOTIDE SEQUENCE [LARGE SCALE GENOMIC DNA]</scope>
    <source>
        <strain evidence="8">NJM9701</strain>
    </source>
</reference>
<dbReference type="InterPro" id="IPR000306">
    <property type="entry name" value="Znf_FYVE"/>
</dbReference>
<feature type="domain" description="FYVE-type" evidence="7">
    <location>
        <begin position="177"/>
        <end position="239"/>
    </location>
</feature>
<evidence type="ECO:0000256" key="3">
    <source>
        <dbReference type="ARBA" id="ARBA00022833"/>
    </source>
</evidence>
<dbReference type="InterPro" id="IPR017455">
    <property type="entry name" value="Znf_FYVE-rel"/>
</dbReference>
<dbReference type="Gene3D" id="1.20.80.10">
    <property type="match status" value="1"/>
</dbReference>
<dbReference type="GeneID" id="20086941"/>
<dbReference type="OrthoDB" id="660555at2759"/>
<dbReference type="InterPro" id="IPR011011">
    <property type="entry name" value="Znf_FYVE_PHD"/>
</dbReference>
<dbReference type="InterPro" id="IPR013083">
    <property type="entry name" value="Znf_RING/FYVE/PHD"/>
</dbReference>
<organism evidence="8">
    <name type="scientific">Aphanomyces invadans</name>
    <dbReference type="NCBI Taxonomy" id="157072"/>
    <lineage>
        <taxon>Eukaryota</taxon>
        <taxon>Sar</taxon>
        <taxon>Stramenopiles</taxon>
        <taxon>Oomycota</taxon>
        <taxon>Saprolegniomycetes</taxon>
        <taxon>Saprolegniales</taxon>
        <taxon>Verrucalvaceae</taxon>
        <taxon>Aphanomyces</taxon>
    </lineage>
</organism>
<feature type="domain" description="PH" evidence="6">
    <location>
        <begin position="305"/>
        <end position="404"/>
    </location>
</feature>
<gene>
    <name evidence="8" type="ORF">H310_09891</name>
</gene>
<dbReference type="STRING" id="157072.A0A024TSU0"/>
<dbReference type="SMART" id="SM00233">
    <property type="entry name" value="PH"/>
    <property type="match status" value="1"/>
</dbReference>
<evidence type="ECO:0000313" key="8">
    <source>
        <dbReference type="EMBL" id="ETV97069.1"/>
    </source>
</evidence>
<name>A0A024TSU0_9STRA</name>
<dbReference type="RefSeq" id="XP_008874315.1">
    <property type="nucleotide sequence ID" value="XM_008876093.1"/>
</dbReference>
<evidence type="ECO:0000256" key="1">
    <source>
        <dbReference type="ARBA" id="ARBA00022723"/>
    </source>
</evidence>
<evidence type="ECO:0008006" key="9">
    <source>
        <dbReference type="Google" id="ProtNLM"/>
    </source>
</evidence>